<dbReference type="RefSeq" id="WP_167263390.1">
    <property type="nucleotide sequence ID" value="NZ_BAAAVO010000002.1"/>
</dbReference>
<keyword evidence="8 13" id="KW-1133">Transmembrane helix</keyword>
<gene>
    <name evidence="14" type="ORF">FHR86_000381</name>
</gene>
<keyword evidence="6" id="KW-0631">Potassium channel</keyword>
<evidence type="ECO:0000256" key="6">
    <source>
        <dbReference type="ARBA" id="ARBA00022826"/>
    </source>
</evidence>
<keyword evidence="11" id="KW-0407">Ion channel</keyword>
<evidence type="ECO:0000313" key="15">
    <source>
        <dbReference type="Proteomes" id="UP000802392"/>
    </source>
</evidence>
<evidence type="ECO:0000256" key="1">
    <source>
        <dbReference type="ARBA" id="ARBA00004141"/>
    </source>
</evidence>
<evidence type="ECO:0000256" key="3">
    <source>
        <dbReference type="ARBA" id="ARBA00022448"/>
    </source>
</evidence>
<keyword evidence="15" id="KW-1185">Reference proteome</keyword>
<evidence type="ECO:0000313" key="14">
    <source>
        <dbReference type="EMBL" id="NIJ00083.1"/>
    </source>
</evidence>
<keyword evidence="10 13" id="KW-0472">Membrane</keyword>
<accession>A0ABX0TC41</accession>
<comment type="catalytic activity">
    <reaction evidence="12">
        <text>K(+)(in) = K(+)(out)</text>
        <dbReference type="Rhea" id="RHEA:29463"/>
        <dbReference type="ChEBI" id="CHEBI:29103"/>
    </reaction>
</comment>
<reference evidence="14 15" key="1">
    <citation type="submission" date="2020-03" db="EMBL/GenBank/DDBJ databases">
        <title>Genomic Encyclopedia of Type Strains, Phase III (KMG-III): the genomes of soil and plant-associated and newly described type strains.</title>
        <authorList>
            <person name="Whitman W."/>
        </authorList>
    </citation>
    <scope>NUCLEOTIDE SEQUENCE [LARGE SCALE GENOMIC DNA]</scope>
    <source>
        <strain evidence="14 15">CECT 4207</strain>
    </source>
</reference>
<evidence type="ECO:0000256" key="2">
    <source>
        <dbReference type="ARBA" id="ARBA00006920"/>
    </source>
</evidence>
<feature type="transmembrane region" description="Helical" evidence="13">
    <location>
        <begin position="164"/>
        <end position="185"/>
    </location>
</feature>
<protein>
    <submittedName>
        <fullName evidence="14">Membrane protein</fullName>
    </submittedName>
</protein>
<dbReference type="PANTHER" id="PTHR31462">
    <property type="entry name" value="ENDOSOMAL/LYSOSOMAL POTASSIUM CHANNEL TMEM175"/>
    <property type="match status" value="1"/>
</dbReference>
<keyword evidence="4" id="KW-0633">Potassium transport</keyword>
<comment type="caution">
    <text evidence="14">The sequence shown here is derived from an EMBL/GenBank/DDBJ whole genome shotgun (WGS) entry which is preliminary data.</text>
</comment>
<dbReference type="PANTHER" id="PTHR31462:SF5">
    <property type="entry name" value="ENDOSOMAL_LYSOSOMAL PROTON CHANNEL TMEM175"/>
    <property type="match status" value="1"/>
</dbReference>
<feature type="transmembrane region" description="Helical" evidence="13">
    <location>
        <begin position="56"/>
        <end position="74"/>
    </location>
</feature>
<sequence length="212" mass="23475">MTQVTRSRELSSPERLQAFTDAVVAIALTLLILPLMESVGELGDHGGTTAEWLADQRFALLGFALSFLLIAVFWRHHHRIFTQVHKVDNGLLWLTVAWMFTIVWMPVATALSTQMTSDWAQPLVYIGALFATSLMLVLTRVYLRSHPDLHGMDPQEMKDGIRSGAIVSLLFLVALAIALAVPTAGNLPLLVMLLSEPLQRLARRRGPGRAAR</sequence>
<keyword evidence="3" id="KW-0813">Transport</keyword>
<comment type="subcellular location">
    <subcellularLocation>
        <location evidence="1">Membrane</location>
        <topology evidence="1">Multi-pass membrane protein</topology>
    </subcellularLocation>
</comment>
<dbReference type="EMBL" id="JAAOZD010000001">
    <property type="protein sequence ID" value="NIJ00083.1"/>
    <property type="molecule type" value="Genomic_DNA"/>
</dbReference>
<evidence type="ECO:0000256" key="10">
    <source>
        <dbReference type="ARBA" id="ARBA00023136"/>
    </source>
</evidence>
<evidence type="ECO:0000256" key="5">
    <source>
        <dbReference type="ARBA" id="ARBA00022692"/>
    </source>
</evidence>
<evidence type="ECO:0000256" key="13">
    <source>
        <dbReference type="SAM" id="Phobius"/>
    </source>
</evidence>
<evidence type="ECO:0000256" key="4">
    <source>
        <dbReference type="ARBA" id="ARBA00022538"/>
    </source>
</evidence>
<dbReference type="Pfam" id="PF06736">
    <property type="entry name" value="TMEM175"/>
    <property type="match status" value="1"/>
</dbReference>
<evidence type="ECO:0000256" key="11">
    <source>
        <dbReference type="ARBA" id="ARBA00023303"/>
    </source>
</evidence>
<feature type="transmembrane region" description="Helical" evidence="13">
    <location>
        <begin position="90"/>
        <end position="111"/>
    </location>
</feature>
<dbReference type="Proteomes" id="UP000802392">
    <property type="component" value="Unassembled WGS sequence"/>
</dbReference>
<feature type="transmembrane region" description="Helical" evidence="13">
    <location>
        <begin position="123"/>
        <end position="143"/>
    </location>
</feature>
<evidence type="ECO:0000256" key="9">
    <source>
        <dbReference type="ARBA" id="ARBA00023065"/>
    </source>
</evidence>
<comment type="similarity">
    <text evidence="2">Belongs to the TMEM175 family.</text>
</comment>
<keyword evidence="5 13" id="KW-0812">Transmembrane</keyword>
<keyword evidence="9" id="KW-0406">Ion transport</keyword>
<feature type="transmembrane region" description="Helical" evidence="13">
    <location>
        <begin position="16"/>
        <end position="36"/>
    </location>
</feature>
<evidence type="ECO:0000256" key="12">
    <source>
        <dbReference type="ARBA" id="ARBA00034430"/>
    </source>
</evidence>
<keyword evidence="7" id="KW-0630">Potassium</keyword>
<dbReference type="InterPro" id="IPR010617">
    <property type="entry name" value="TMEM175-like"/>
</dbReference>
<organism evidence="14 15">
    <name type="scientific">Paenarthrobacter ilicis</name>
    <dbReference type="NCBI Taxonomy" id="43665"/>
    <lineage>
        <taxon>Bacteria</taxon>
        <taxon>Bacillati</taxon>
        <taxon>Actinomycetota</taxon>
        <taxon>Actinomycetes</taxon>
        <taxon>Micrococcales</taxon>
        <taxon>Micrococcaceae</taxon>
        <taxon>Paenarthrobacter</taxon>
    </lineage>
</organism>
<proteinExistence type="inferred from homology"/>
<evidence type="ECO:0000256" key="8">
    <source>
        <dbReference type="ARBA" id="ARBA00022989"/>
    </source>
</evidence>
<evidence type="ECO:0000256" key="7">
    <source>
        <dbReference type="ARBA" id="ARBA00022958"/>
    </source>
</evidence>
<name>A0ABX0TC41_9MICC</name>